<evidence type="ECO:0000313" key="2">
    <source>
        <dbReference type="Proteomes" id="UP000789525"/>
    </source>
</evidence>
<dbReference type="EMBL" id="CAJVPT010001813">
    <property type="protein sequence ID" value="CAG8469409.1"/>
    <property type="molecule type" value="Genomic_DNA"/>
</dbReference>
<reference evidence="1" key="1">
    <citation type="submission" date="2021-06" db="EMBL/GenBank/DDBJ databases">
        <authorList>
            <person name="Kallberg Y."/>
            <person name="Tangrot J."/>
            <person name="Rosling A."/>
        </authorList>
    </citation>
    <scope>NUCLEOTIDE SEQUENCE</scope>
    <source>
        <strain evidence="1">CL356</strain>
    </source>
</reference>
<evidence type="ECO:0000313" key="1">
    <source>
        <dbReference type="EMBL" id="CAG8469409.1"/>
    </source>
</evidence>
<keyword evidence="2" id="KW-1185">Reference proteome</keyword>
<comment type="caution">
    <text evidence="1">The sequence shown here is derived from an EMBL/GenBank/DDBJ whole genome shotgun (WGS) entry which is preliminary data.</text>
</comment>
<gene>
    <name evidence="1" type="ORF">ACOLOM_LOCUS1523</name>
</gene>
<sequence length="775" mass="88066">MIDIRGDKKSNKRDDDDLQNFLTTYVNWLKSSDACIHLFLAYLRERACSSTLPPRLDILLDGYVNFRKRACESVSVFHHPLADITVADVGMIVRPDKTNYLESAAIVEPRQSNLGGKMDRNDDTSDGETNSNKNSPTISETCPETIESLNTLKRCTSFGSRTSADATVDDPRTAAQKFGELMTQHEGAGVISEELLGLLFEYDDRRSDRDSKNVGSTGKVSGQNSRVELISEIANDNDRTFDPEEVDMDARYSGGLLIDLIEEGNMLERNDSGCSMRATVSWGEFEKLGFWNLVDNKSNESFSLTIKPVSDYDEPCANESNERPDGRPKTREVIKPTTVHRKKFRFLCIKRRLHSGNSKSSVSENVNHSFIADKEDWEDWYVIDQFPYALVELGGGETGPLNEWVLVEPRKEPTNDCEWVVSEKEKRERGSFHIPWIKSNRLSNGNNNKEKVKLLVIHNKDDMVNGVSITPTKYHHQQQRNQFGKYLGHQQQQFDTTEKYITTEITATQTSYLVTTLSHPSEMQSGSAHITEHDDEIAEEATMDSGSEYDVDSQTNDLRTDDDYQPDEIYSSYINDNYSVSGSFCGEKNTEEEPPMTDEYPETIAQDLPWPPTNYPPPPQDYSKYYKSSKQHDSSYVLSASLNHLSRYSLSSQTSNGGTSYPLIEYDGYGNDDQRMSYTTDTPDGVDQQSSSHDGDDDENSWALDSSYVTESRRVLSPQVPPEPLFYARYRNYYMPTDDQTSYPRPMIVNHPYRPPTENKEKGKGNLIRKLSRKK</sequence>
<proteinExistence type="predicted"/>
<protein>
    <submittedName>
        <fullName evidence="1">15472_t:CDS:1</fullName>
    </submittedName>
</protein>
<organism evidence="1 2">
    <name type="scientific">Acaulospora colombiana</name>
    <dbReference type="NCBI Taxonomy" id="27376"/>
    <lineage>
        <taxon>Eukaryota</taxon>
        <taxon>Fungi</taxon>
        <taxon>Fungi incertae sedis</taxon>
        <taxon>Mucoromycota</taxon>
        <taxon>Glomeromycotina</taxon>
        <taxon>Glomeromycetes</taxon>
        <taxon>Diversisporales</taxon>
        <taxon>Acaulosporaceae</taxon>
        <taxon>Acaulospora</taxon>
    </lineage>
</organism>
<dbReference type="Proteomes" id="UP000789525">
    <property type="component" value="Unassembled WGS sequence"/>
</dbReference>
<accession>A0ACA9KEY1</accession>
<name>A0ACA9KEY1_9GLOM</name>